<evidence type="ECO:0000313" key="2">
    <source>
        <dbReference type="Proteomes" id="UP000789525"/>
    </source>
</evidence>
<protein>
    <submittedName>
        <fullName evidence="1">17625_t:CDS:1</fullName>
    </submittedName>
</protein>
<dbReference type="EMBL" id="CAJVPT010000376">
    <property type="protein sequence ID" value="CAG8443650.1"/>
    <property type="molecule type" value="Genomic_DNA"/>
</dbReference>
<reference evidence="1" key="1">
    <citation type="submission" date="2021-06" db="EMBL/GenBank/DDBJ databases">
        <authorList>
            <person name="Kallberg Y."/>
            <person name="Tangrot J."/>
            <person name="Rosling A."/>
        </authorList>
    </citation>
    <scope>NUCLEOTIDE SEQUENCE</scope>
    <source>
        <strain evidence="1">CL356</strain>
    </source>
</reference>
<dbReference type="Proteomes" id="UP000789525">
    <property type="component" value="Unassembled WGS sequence"/>
</dbReference>
<name>A0ACA9JZN8_9GLOM</name>
<proteinExistence type="predicted"/>
<keyword evidence="2" id="KW-1185">Reference proteome</keyword>
<accession>A0ACA9JZN8</accession>
<gene>
    <name evidence="1" type="ORF">ACOLOM_LOCUS389</name>
</gene>
<organism evidence="1 2">
    <name type="scientific">Acaulospora colombiana</name>
    <dbReference type="NCBI Taxonomy" id="27376"/>
    <lineage>
        <taxon>Eukaryota</taxon>
        <taxon>Fungi</taxon>
        <taxon>Fungi incertae sedis</taxon>
        <taxon>Mucoromycota</taxon>
        <taxon>Glomeromycotina</taxon>
        <taxon>Glomeromycetes</taxon>
        <taxon>Diversisporales</taxon>
        <taxon>Acaulosporaceae</taxon>
        <taxon>Acaulospora</taxon>
    </lineage>
</organism>
<sequence>MEAYRFYSYEMKPSSHFRGLICDKYGCGSDIIISSDGSTVFHVGLQTVRINFLMSTGVHKLCIKVENLREDGVEWFCLCGKFLDYSIFIGFQKNGWAISSNGSSYHNNVFKKSNTPRFRYLGAEVIMCLNTRTFDFSVDGKWYNVEWDDLPSELYFAASLGKGGKYTIKYRELIS</sequence>
<comment type="caution">
    <text evidence="1">The sequence shown here is derived from an EMBL/GenBank/DDBJ whole genome shotgun (WGS) entry which is preliminary data.</text>
</comment>
<evidence type="ECO:0000313" key="1">
    <source>
        <dbReference type="EMBL" id="CAG8443650.1"/>
    </source>
</evidence>